<dbReference type="EMBL" id="CADEPM010000001">
    <property type="protein sequence ID" value="CAB3398620.1"/>
    <property type="molecule type" value="Genomic_DNA"/>
</dbReference>
<feature type="compositionally biased region" description="Low complexity" evidence="8">
    <location>
        <begin position="581"/>
        <end position="605"/>
    </location>
</feature>
<dbReference type="PROSITE" id="PS51034">
    <property type="entry name" value="ZP_2"/>
    <property type="match status" value="1"/>
</dbReference>
<dbReference type="SMART" id="SM00241">
    <property type="entry name" value="ZP"/>
    <property type="match status" value="1"/>
</dbReference>
<evidence type="ECO:0000313" key="12">
    <source>
        <dbReference type="EMBL" id="CAB3398620.1"/>
    </source>
</evidence>
<accession>A0A8S1EA18</accession>
<dbReference type="InterPro" id="IPR057475">
    <property type="entry name" value="CUT_C"/>
</dbReference>
<dbReference type="AlphaFoldDB" id="A0A8S1EA18"/>
<comment type="subcellular location">
    <subcellularLocation>
        <location evidence="1">Cell membrane</location>
        <topology evidence="1">Single-pass type I membrane protein</topology>
    </subcellularLocation>
</comment>
<feature type="compositionally biased region" description="Low complexity" evidence="8">
    <location>
        <begin position="648"/>
        <end position="666"/>
    </location>
</feature>
<evidence type="ECO:0000256" key="6">
    <source>
        <dbReference type="ARBA" id="ARBA00022989"/>
    </source>
</evidence>
<dbReference type="InterPro" id="IPR056953">
    <property type="entry name" value="CUT_N"/>
</dbReference>
<evidence type="ECO:0000256" key="4">
    <source>
        <dbReference type="ARBA" id="ARBA00022692"/>
    </source>
</evidence>
<keyword evidence="3" id="KW-1003">Cell membrane</keyword>
<feature type="compositionally biased region" description="Low complexity" evidence="8">
    <location>
        <begin position="509"/>
        <end position="557"/>
    </location>
</feature>
<feature type="compositionally biased region" description="Low complexity" evidence="8">
    <location>
        <begin position="169"/>
        <end position="180"/>
    </location>
</feature>
<reference evidence="12 13" key="1">
    <citation type="submission" date="2020-04" db="EMBL/GenBank/DDBJ databases">
        <authorList>
            <person name="Laetsch R D."/>
            <person name="Stevens L."/>
            <person name="Kumar S."/>
            <person name="Blaxter L. M."/>
        </authorList>
    </citation>
    <scope>NUCLEOTIDE SEQUENCE [LARGE SCALE GENOMIC DNA]</scope>
</reference>
<feature type="chain" id="PRO_5035777249" description="ZP domain-containing protein" evidence="10">
    <location>
        <begin position="17"/>
        <end position="1133"/>
    </location>
</feature>
<feature type="region of interest" description="Disordered" evidence="8">
    <location>
        <begin position="237"/>
        <end position="260"/>
    </location>
</feature>
<keyword evidence="7 9" id="KW-0472">Membrane</keyword>
<feature type="region of interest" description="Disordered" evidence="8">
    <location>
        <begin position="417"/>
        <end position="439"/>
    </location>
</feature>
<evidence type="ECO:0000259" key="11">
    <source>
        <dbReference type="PROSITE" id="PS51034"/>
    </source>
</evidence>
<dbReference type="OrthoDB" id="6351704at2759"/>
<feature type="region of interest" description="Disordered" evidence="8">
    <location>
        <begin position="143"/>
        <end position="209"/>
    </location>
</feature>
<dbReference type="Pfam" id="PF25301">
    <property type="entry name" value="CUT_C"/>
    <property type="match status" value="1"/>
</dbReference>
<keyword evidence="2" id="KW-0193">Cuticle</keyword>
<feature type="compositionally biased region" description="Polar residues" evidence="8">
    <location>
        <begin position="699"/>
        <end position="717"/>
    </location>
</feature>
<feature type="compositionally biased region" description="Polar residues" evidence="8">
    <location>
        <begin position="667"/>
        <end position="677"/>
    </location>
</feature>
<feature type="region of interest" description="Disordered" evidence="8">
    <location>
        <begin position="489"/>
        <end position="717"/>
    </location>
</feature>
<keyword evidence="13" id="KW-1185">Reference proteome</keyword>
<gene>
    <name evidence="12" type="ORF">CBOVIS_LOCUS1873</name>
</gene>
<feature type="compositionally biased region" description="Low complexity" evidence="8">
    <location>
        <begin position="686"/>
        <end position="696"/>
    </location>
</feature>
<dbReference type="PANTHER" id="PTHR22907">
    <property type="entry name" value="GH04558P"/>
    <property type="match status" value="1"/>
</dbReference>
<dbReference type="PANTHER" id="PTHR22907:SF46">
    <property type="entry name" value="ZP DOMAIN-CONTAINING PROTEIN"/>
    <property type="match status" value="1"/>
</dbReference>
<organism evidence="12 13">
    <name type="scientific">Caenorhabditis bovis</name>
    <dbReference type="NCBI Taxonomy" id="2654633"/>
    <lineage>
        <taxon>Eukaryota</taxon>
        <taxon>Metazoa</taxon>
        <taxon>Ecdysozoa</taxon>
        <taxon>Nematoda</taxon>
        <taxon>Chromadorea</taxon>
        <taxon>Rhabditida</taxon>
        <taxon>Rhabditina</taxon>
        <taxon>Rhabditomorpha</taxon>
        <taxon>Rhabditoidea</taxon>
        <taxon>Rhabditidae</taxon>
        <taxon>Peloderinae</taxon>
        <taxon>Caenorhabditis</taxon>
    </lineage>
</organism>
<keyword evidence="5 10" id="KW-0732">Signal</keyword>
<feature type="compositionally biased region" description="Low complexity" evidence="8">
    <location>
        <begin position="199"/>
        <end position="209"/>
    </location>
</feature>
<keyword evidence="6 9" id="KW-1133">Transmembrane helix</keyword>
<evidence type="ECO:0000313" key="13">
    <source>
        <dbReference type="Proteomes" id="UP000494206"/>
    </source>
</evidence>
<protein>
    <recommendedName>
        <fullName evidence="11">ZP domain-containing protein</fullName>
    </recommendedName>
</protein>
<dbReference type="Proteomes" id="UP000494206">
    <property type="component" value="Unassembled WGS sequence"/>
</dbReference>
<evidence type="ECO:0000256" key="7">
    <source>
        <dbReference type="ARBA" id="ARBA00023136"/>
    </source>
</evidence>
<feature type="transmembrane region" description="Helical" evidence="9">
    <location>
        <begin position="1105"/>
        <end position="1127"/>
    </location>
</feature>
<evidence type="ECO:0000256" key="3">
    <source>
        <dbReference type="ARBA" id="ARBA00022475"/>
    </source>
</evidence>
<evidence type="ECO:0000256" key="8">
    <source>
        <dbReference type="SAM" id="MobiDB-lite"/>
    </source>
</evidence>
<feature type="domain" description="ZP" evidence="11">
    <location>
        <begin position="784"/>
        <end position="1040"/>
    </location>
</feature>
<feature type="compositionally biased region" description="Low complexity" evidence="8">
    <location>
        <begin position="629"/>
        <end position="639"/>
    </location>
</feature>
<feature type="compositionally biased region" description="Low complexity" evidence="8">
    <location>
        <begin position="420"/>
        <end position="432"/>
    </location>
</feature>
<evidence type="ECO:0000256" key="9">
    <source>
        <dbReference type="SAM" id="Phobius"/>
    </source>
</evidence>
<dbReference type="GO" id="GO:0042302">
    <property type="term" value="F:structural constituent of cuticle"/>
    <property type="evidence" value="ECO:0007669"/>
    <property type="project" value="UniProtKB-KW"/>
</dbReference>
<comment type="caution">
    <text evidence="12">The sequence shown here is derived from an EMBL/GenBank/DDBJ whole genome shotgun (WGS) entry which is preliminary data.</text>
</comment>
<feature type="region of interest" description="Disordered" evidence="8">
    <location>
        <begin position="348"/>
        <end position="375"/>
    </location>
</feature>
<evidence type="ECO:0000256" key="1">
    <source>
        <dbReference type="ARBA" id="ARBA00004251"/>
    </source>
</evidence>
<feature type="compositionally biased region" description="Pro residues" evidence="8">
    <location>
        <begin position="352"/>
        <end position="371"/>
    </location>
</feature>
<name>A0A8S1EA18_9PELO</name>
<feature type="region of interest" description="Disordered" evidence="8">
    <location>
        <begin position="753"/>
        <end position="773"/>
    </location>
</feature>
<evidence type="ECO:0000256" key="5">
    <source>
        <dbReference type="ARBA" id="ARBA00022729"/>
    </source>
</evidence>
<dbReference type="GO" id="GO:0005886">
    <property type="term" value="C:plasma membrane"/>
    <property type="evidence" value="ECO:0007669"/>
    <property type="project" value="UniProtKB-SubCell"/>
</dbReference>
<sequence>MNLVALLVLPYFGCFAVRPVWRTPVASSSNESAPHTVLSKRAQPNYYTRPEQVSIPDYRPASPLGPGHFRPFAWVGPQPKAGSTHDALYNQAPHKAPSFPSGLPPLPPNWDKYPVQMIWVPDGPGNAYSPYLMSPSQYGLYGPRQAATRPAHSPDTYTGTMAHSPAAQSPTTTPSRPNPTIRAGPQEPSNRMASDEETTASTSTTISTTESKAPVFIMTKNPFDSSKTVPPIYLGSSEENEDITSSNFNGPSPPMEDGATLTPEQEEKEMMANFFPRPVTEQAYQPPGHQPDDFGCHLNVNFKKPSKACASPPCTGIDTDKVSLYKPDRGEIGPTLVISNAAKEDAFRAGYKPPPTATVNPYVPPPPPPNPDDYATPYTNPPANHPFPSFHTSVPPSEYLFEETTTPFVPTALTMESELTTTRPSTSTSSRPRVTDYDEGPTMYVPPAIAHMTPSTASPKNPPTYQPLHPEDVTTRIADISKATQTPASITRIPQGGGGAFETTTSEHYTSPRYEETTTTTSEYLTSPRYEETTTTTSEYYTSPRYEETTTTTSEYHTSPRYEETTTTTSEYHTSPRYEETTTTTSEYYTSPRYEETTTTTSEYHTSPRYEETTTTTSEYHTSPRYEETTMTTTSSSTSRHTDRETTTLESTISTSETPPASTTSSGIPNLTTSESSRQTDRETTTKSTVSTTARTSRFENPSTSEFITPGSAEQTSRITDRIQSFEFSTTTSPRSTPSPFTTITIQPFTTQTTPRIPTRHNPYVPPEGAPRVPNRVIGKPKILCKEDGITFEIKTILPLSGSIFANDRKRHPECSKVFSDDAHPKLFLPFKECGVKNVGDEADTRAQYHIQVVLEMDQGNGTNVVQSFMSQCVLQKINYNKQVLPKRIEEALEELHLVPSKLEQKASMPTAVMQIVVDEGHHKLGPEVMAADIGMPLAIRWSLEPESDAYGLHVRNCKVVDAIGHNEHVLIDEHGCSADVQIIDHPHYDTYHDTASAHMWAFKVPDMSSLRIKCDILICSNIKSTATNATSCDAIPSPPFCADLVTSPQNSILSDASSYAKPRRNLEAQALTAVSQSVRATLCVSKNCQPDYIDEIRVCVNTRLAATSTGLSIAFLIFAIAFKLIVGANSSR</sequence>
<evidence type="ECO:0000256" key="10">
    <source>
        <dbReference type="SAM" id="SignalP"/>
    </source>
</evidence>
<proteinExistence type="predicted"/>
<dbReference type="Pfam" id="PF25057">
    <property type="entry name" value="CUT_N"/>
    <property type="match status" value="1"/>
</dbReference>
<keyword evidence="4 9" id="KW-0812">Transmembrane</keyword>
<evidence type="ECO:0000256" key="2">
    <source>
        <dbReference type="ARBA" id="ARBA00022460"/>
    </source>
</evidence>
<feature type="signal peptide" evidence="10">
    <location>
        <begin position="1"/>
        <end position="16"/>
    </location>
</feature>
<dbReference type="InterPro" id="IPR001507">
    <property type="entry name" value="ZP_dom"/>
</dbReference>
<dbReference type="InterPro" id="IPR051962">
    <property type="entry name" value="Cuticlin"/>
</dbReference>